<comment type="caution">
    <text evidence="1">The sequence shown here is derived from an EMBL/GenBank/DDBJ whole genome shotgun (WGS) entry which is preliminary data.</text>
</comment>
<dbReference type="Proteomes" id="UP000640786">
    <property type="component" value="Unassembled WGS sequence"/>
</dbReference>
<evidence type="ECO:0000313" key="2">
    <source>
        <dbReference type="Proteomes" id="UP000640786"/>
    </source>
</evidence>
<dbReference type="InterPro" id="IPR012347">
    <property type="entry name" value="Ferritin-like"/>
</dbReference>
<sequence length="247" mass="28816">MNNTENYNQQMYAQQAYQQSLTLIAEAVQGEKEDQVFYDYLISLAPNQEQIEIITSIRNDEIKHNQWFREMYKALTGNDVVVTTEEQFVSPANYEAGIKKAFFGELKAMEKYRVIRAGLPYREYRDIVFEILTDEMKHAQLYNYILTENISKNVPESMQENTSANTSWNKPEPVGFPDQWIQYTQYLVNEALSDVERGVNLKHILQEFILMGVLVGKGYTPEQAYETVENWELSGESQLLYQSKNIK</sequence>
<dbReference type="RefSeq" id="WP_144539381.1">
    <property type="nucleotide sequence ID" value="NZ_JACSQO010000008.1"/>
</dbReference>
<keyword evidence="2" id="KW-1185">Reference proteome</keyword>
<organism evidence="1 2">
    <name type="scientific">Psychrobacillus faecigallinarum</name>
    <dbReference type="NCBI Taxonomy" id="2762235"/>
    <lineage>
        <taxon>Bacteria</taxon>
        <taxon>Bacillati</taxon>
        <taxon>Bacillota</taxon>
        <taxon>Bacilli</taxon>
        <taxon>Bacillales</taxon>
        <taxon>Bacillaceae</taxon>
        <taxon>Psychrobacillus</taxon>
    </lineage>
</organism>
<protein>
    <submittedName>
        <fullName evidence="1">Ferritin-like domain-containing protein</fullName>
    </submittedName>
</protein>
<evidence type="ECO:0000313" key="1">
    <source>
        <dbReference type="EMBL" id="MBD7945327.1"/>
    </source>
</evidence>
<name>A0ABR8RCE7_9BACI</name>
<accession>A0ABR8RCE7</accession>
<proteinExistence type="predicted"/>
<dbReference type="EMBL" id="JACSQO010000008">
    <property type="protein sequence ID" value="MBD7945327.1"/>
    <property type="molecule type" value="Genomic_DNA"/>
</dbReference>
<dbReference type="Gene3D" id="1.20.1260.10">
    <property type="match status" value="1"/>
</dbReference>
<dbReference type="SUPFAM" id="SSF47240">
    <property type="entry name" value="Ferritin-like"/>
    <property type="match status" value="1"/>
</dbReference>
<reference evidence="1 2" key="1">
    <citation type="submission" date="2020-08" db="EMBL/GenBank/DDBJ databases">
        <title>A Genomic Blueprint of the Chicken Gut Microbiome.</title>
        <authorList>
            <person name="Gilroy R."/>
            <person name="Ravi A."/>
            <person name="Getino M."/>
            <person name="Pursley I."/>
            <person name="Horton D.L."/>
            <person name="Alikhan N.-F."/>
            <person name="Baker D."/>
            <person name="Gharbi K."/>
            <person name="Hall N."/>
            <person name="Watson M."/>
            <person name="Adriaenssens E.M."/>
            <person name="Foster-Nyarko E."/>
            <person name="Jarju S."/>
            <person name="Secka A."/>
            <person name="Antonio M."/>
            <person name="Oren A."/>
            <person name="Chaudhuri R."/>
            <person name="La Ragione R.M."/>
            <person name="Hildebrand F."/>
            <person name="Pallen M.J."/>
        </authorList>
    </citation>
    <scope>NUCLEOTIDE SEQUENCE [LARGE SCALE GENOMIC DNA]</scope>
    <source>
        <strain evidence="1 2">Sa2BUA9</strain>
    </source>
</reference>
<dbReference type="InterPro" id="IPR009078">
    <property type="entry name" value="Ferritin-like_SF"/>
</dbReference>
<gene>
    <name evidence="1" type="ORF">H9650_14465</name>
</gene>
<dbReference type="CDD" id="cd00657">
    <property type="entry name" value="Ferritin_like"/>
    <property type="match status" value="1"/>
</dbReference>